<dbReference type="Gene3D" id="3.30.160.250">
    <property type="match status" value="1"/>
</dbReference>
<dbReference type="Proteomes" id="UP000018466">
    <property type="component" value="Unassembled WGS sequence"/>
</dbReference>
<dbReference type="SUPFAM" id="SSF143100">
    <property type="entry name" value="TTHA1013/TTHA0281-like"/>
    <property type="match status" value="1"/>
</dbReference>
<name>A0A930D8A3_9FIRM</name>
<dbReference type="AlphaFoldDB" id="A0A930D8A3"/>
<dbReference type="EMBL" id="AGEL01000014">
    <property type="protein sequence ID" value="EHO15902.1"/>
    <property type="molecule type" value="Genomic_DNA"/>
</dbReference>
<organism evidence="1 2">
    <name type="scientific">Stomatobaculum longum</name>
    <dbReference type="NCBI Taxonomy" id="796942"/>
    <lineage>
        <taxon>Bacteria</taxon>
        <taxon>Bacillati</taxon>
        <taxon>Bacillota</taxon>
        <taxon>Clostridia</taxon>
        <taxon>Lachnospirales</taxon>
        <taxon>Lachnospiraceae</taxon>
        <taxon>Stomatobaculum</taxon>
    </lineage>
</organism>
<proteinExistence type="predicted"/>
<dbReference type="RefSeq" id="WP_009533631.1">
    <property type="nucleotide sequence ID" value="NZ_CAJPPX010000118.1"/>
</dbReference>
<evidence type="ECO:0000313" key="2">
    <source>
        <dbReference type="Proteomes" id="UP000018466"/>
    </source>
</evidence>
<dbReference type="InterPro" id="IPR035069">
    <property type="entry name" value="TTHA1013/TTHA0281-like"/>
</dbReference>
<protein>
    <recommendedName>
        <fullName evidence="3">HicB-like antitoxin of toxin-antitoxin system domain-containing protein</fullName>
    </recommendedName>
</protein>
<accession>A0A930D8A3</accession>
<reference evidence="1 2" key="1">
    <citation type="submission" date="2011-10" db="EMBL/GenBank/DDBJ databases">
        <title>The Genome Sequence of Lachnospiraceae bacterium ACC2.</title>
        <authorList>
            <consortium name="The Broad Institute Genome Sequencing Platform"/>
            <person name="Earl A."/>
            <person name="Ward D."/>
            <person name="Feldgarden M."/>
            <person name="Gevers D."/>
            <person name="Sizova M."/>
            <person name="Hazen A."/>
            <person name="Epstein S."/>
            <person name="Young S.K."/>
            <person name="Zeng Q."/>
            <person name="Gargeya S."/>
            <person name="Fitzgerald M."/>
            <person name="Haas B."/>
            <person name="Abouelleil A."/>
            <person name="Alvarado L."/>
            <person name="Arachchi H.M."/>
            <person name="Berlin A."/>
            <person name="Brown A."/>
            <person name="Chapman S.B."/>
            <person name="Chen Z."/>
            <person name="Dunbar C."/>
            <person name="Freedman E."/>
            <person name="Gearin G."/>
            <person name="Goldberg J."/>
            <person name="Griggs A."/>
            <person name="Gujja S."/>
            <person name="Heiman D."/>
            <person name="Howarth C."/>
            <person name="Larson L."/>
            <person name="Lui A."/>
            <person name="MacDonald P.J.P."/>
            <person name="Montmayeur A."/>
            <person name="Murphy C."/>
            <person name="Neiman D."/>
            <person name="Pearson M."/>
            <person name="Priest M."/>
            <person name="Roberts A."/>
            <person name="Saif S."/>
            <person name="Shea T."/>
            <person name="Shenoy N."/>
            <person name="Sisk P."/>
            <person name="Stolte C."/>
            <person name="Sykes S."/>
            <person name="Wortman J."/>
            <person name="Nusbaum C."/>
            <person name="Birren B."/>
        </authorList>
    </citation>
    <scope>NUCLEOTIDE SEQUENCE [LARGE SCALE GENOMIC DNA]</scope>
    <source>
        <strain evidence="1 2">ACC2</strain>
    </source>
</reference>
<sequence length="92" mass="10329">MAFDYPIILTERDGRFRAAFPDFPGCYGEGADRADAIDDARAEGVRCILQELEEGNPLPLRSLPEDLCRDNAGEVVMLTLTLPREENWSWLG</sequence>
<comment type="caution">
    <text evidence="1">The sequence shown here is derived from an EMBL/GenBank/DDBJ whole genome shotgun (WGS) entry which is preliminary data.</text>
</comment>
<keyword evidence="2" id="KW-1185">Reference proteome</keyword>
<dbReference type="GeneID" id="86941533"/>
<gene>
    <name evidence="1" type="ORF">HMPREF9623_01813</name>
</gene>
<dbReference type="OrthoDB" id="5419659at2"/>
<evidence type="ECO:0008006" key="3">
    <source>
        <dbReference type="Google" id="ProtNLM"/>
    </source>
</evidence>
<evidence type="ECO:0000313" key="1">
    <source>
        <dbReference type="EMBL" id="EHO15902.1"/>
    </source>
</evidence>